<evidence type="ECO:0000256" key="1">
    <source>
        <dbReference type="SAM" id="MobiDB-lite"/>
    </source>
</evidence>
<organism evidence="3">
    <name type="scientific">Tetraselmis sp. GSL018</name>
    <dbReference type="NCBI Taxonomy" id="582737"/>
    <lineage>
        <taxon>Eukaryota</taxon>
        <taxon>Viridiplantae</taxon>
        <taxon>Chlorophyta</taxon>
        <taxon>core chlorophytes</taxon>
        <taxon>Chlorodendrophyceae</taxon>
        <taxon>Chlorodendrales</taxon>
        <taxon>Chlorodendraceae</taxon>
        <taxon>Tetraselmis</taxon>
    </lineage>
</organism>
<feature type="signal peptide" evidence="2">
    <location>
        <begin position="1"/>
        <end position="18"/>
    </location>
</feature>
<dbReference type="AlphaFoldDB" id="A0A061SFQ3"/>
<dbReference type="EMBL" id="GBEZ01003238">
    <property type="protein sequence ID" value="JAC81884.1"/>
    <property type="molecule type" value="Transcribed_RNA"/>
</dbReference>
<feature type="chain" id="PRO_5001611188" evidence="2">
    <location>
        <begin position="19"/>
        <end position="117"/>
    </location>
</feature>
<protein>
    <submittedName>
        <fullName evidence="3">Uncharacterized protein</fullName>
    </submittedName>
</protein>
<name>A0A061SFQ3_9CHLO</name>
<reference evidence="3" key="1">
    <citation type="submission" date="2014-05" db="EMBL/GenBank/DDBJ databases">
        <title>The transcriptome of the halophilic microalga Tetraselmis sp. GSL018 isolated from the Great Salt Lake, Utah.</title>
        <authorList>
            <person name="Jinkerson R.E."/>
            <person name="D'Adamo S."/>
            <person name="Posewitz M.C."/>
        </authorList>
    </citation>
    <scope>NUCLEOTIDE SEQUENCE</scope>
    <source>
        <strain evidence="3">GSL018</strain>
    </source>
</reference>
<keyword evidence="2" id="KW-0732">Signal</keyword>
<evidence type="ECO:0000313" key="3">
    <source>
        <dbReference type="EMBL" id="JAC81884.1"/>
    </source>
</evidence>
<accession>A0A061SFQ3</accession>
<gene>
    <name evidence="3" type="ORF">TSPGSL018_6927</name>
</gene>
<proteinExistence type="predicted"/>
<feature type="region of interest" description="Disordered" evidence="1">
    <location>
        <begin position="78"/>
        <end position="99"/>
    </location>
</feature>
<evidence type="ECO:0000256" key="2">
    <source>
        <dbReference type="SAM" id="SignalP"/>
    </source>
</evidence>
<sequence>MWILLGCFSPFFASSAVSTFHTQARISLGAPLAQKPFRTLFPSTTSFPKSITDSSTVTGSEGVLVSASDVFPSADATSPIDGAFSPRRQNIPTDVQFPAQRTGHTYRIKDVPEGYLL</sequence>